<dbReference type="Pfam" id="PF13041">
    <property type="entry name" value="PPR_2"/>
    <property type="match status" value="1"/>
</dbReference>
<evidence type="ECO:0000313" key="4">
    <source>
        <dbReference type="EMBL" id="ERN07372.1"/>
    </source>
</evidence>
<dbReference type="InterPro" id="IPR002885">
    <property type="entry name" value="PPR_rpt"/>
</dbReference>
<protein>
    <recommendedName>
        <fullName evidence="6">Pentacotripeptide-repeat region of PRORP domain-containing protein</fullName>
    </recommendedName>
</protein>
<dbReference type="OMA" id="CKEMHAG"/>
<dbReference type="Proteomes" id="UP000017836">
    <property type="component" value="Unassembled WGS sequence"/>
</dbReference>
<keyword evidence="5" id="KW-1185">Reference proteome</keyword>
<dbReference type="Pfam" id="PF01535">
    <property type="entry name" value="PPR"/>
    <property type="match status" value="3"/>
</dbReference>
<keyword evidence="1" id="KW-0677">Repeat</keyword>
<dbReference type="PROSITE" id="PS51375">
    <property type="entry name" value="PPR"/>
    <property type="match status" value="2"/>
</dbReference>
<dbReference type="GO" id="GO:0003723">
    <property type="term" value="F:RNA binding"/>
    <property type="evidence" value="ECO:0007669"/>
    <property type="project" value="InterPro"/>
</dbReference>
<reference evidence="5" key="1">
    <citation type="journal article" date="2013" name="Science">
        <title>The Amborella genome and the evolution of flowering plants.</title>
        <authorList>
            <consortium name="Amborella Genome Project"/>
        </authorList>
    </citation>
    <scope>NUCLEOTIDE SEQUENCE [LARGE SCALE GENOMIC DNA]</scope>
</reference>
<feature type="repeat" description="PPR" evidence="2">
    <location>
        <begin position="77"/>
        <end position="111"/>
    </location>
</feature>
<dbReference type="InterPro" id="IPR046960">
    <property type="entry name" value="PPR_At4g14850-like_plant"/>
</dbReference>
<dbReference type="eggNOG" id="KOG4197">
    <property type="taxonomic scope" value="Eukaryota"/>
</dbReference>
<dbReference type="Gramene" id="ERN07372">
    <property type="protein sequence ID" value="ERN07372"/>
    <property type="gene ID" value="AMTR_s00019p00238380"/>
</dbReference>
<dbReference type="InterPro" id="IPR011990">
    <property type="entry name" value="TPR-like_helical_dom_sf"/>
</dbReference>
<proteinExistence type="predicted"/>
<dbReference type="FunFam" id="1.25.40.10:FF:000344">
    <property type="entry name" value="Pentatricopeptide repeat-containing protein"/>
    <property type="match status" value="1"/>
</dbReference>
<evidence type="ECO:0000256" key="1">
    <source>
        <dbReference type="ARBA" id="ARBA00022737"/>
    </source>
</evidence>
<dbReference type="GO" id="GO:0009451">
    <property type="term" value="P:RNA modification"/>
    <property type="evidence" value="ECO:0007669"/>
    <property type="project" value="InterPro"/>
</dbReference>
<feature type="repeat" description="PPR" evidence="2">
    <location>
        <begin position="178"/>
        <end position="212"/>
    </location>
</feature>
<sequence length="235" mass="26454">MAIIPHNPFMKPIPPQDSIPRKHRQRSNSSTAIQAMATKNSRKPCNYFSVPDSLHAFLNSGQTETALHLFHSMKTLDPLLWNIMIKGYVQNGFFHEAIEFYYQMQSNGVIPDHFTYPFVLKACARLSNIAEGKKVHCKLVKTGLDTALFVANSLITMYCKCKEMHAGELVFDEMPERDIVSWNSLIAGYASNAYGHEALLCLGEMQLFGFEPDRFTLLCALPASTLDKSRGRKGC</sequence>
<dbReference type="AlphaFoldDB" id="W1PBT2"/>
<dbReference type="NCBIfam" id="TIGR00756">
    <property type="entry name" value="PPR"/>
    <property type="match status" value="3"/>
</dbReference>
<feature type="region of interest" description="Disordered" evidence="3">
    <location>
        <begin position="1"/>
        <end position="29"/>
    </location>
</feature>
<name>W1PBT2_AMBTC</name>
<dbReference type="EMBL" id="KI393807">
    <property type="protein sequence ID" value="ERN07372.1"/>
    <property type="molecule type" value="Genomic_DNA"/>
</dbReference>
<accession>W1PBT2</accession>
<dbReference type="PANTHER" id="PTHR47926">
    <property type="entry name" value="PENTATRICOPEPTIDE REPEAT-CONTAINING PROTEIN"/>
    <property type="match status" value="1"/>
</dbReference>
<dbReference type="Gene3D" id="1.25.40.10">
    <property type="entry name" value="Tetratricopeptide repeat domain"/>
    <property type="match status" value="2"/>
</dbReference>
<organism evidence="4 5">
    <name type="scientific">Amborella trichopoda</name>
    <dbReference type="NCBI Taxonomy" id="13333"/>
    <lineage>
        <taxon>Eukaryota</taxon>
        <taxon>Viridiplantae</taxon>
        <taxon>Streptophyta</taxon>
        <taxon>Embryophyta</taxon>
        <taxon>Tracheophyta</taxon>
        <taxon>Spermatophyta</taxon>
        <taxon>Magnoliopsida</taxon>
        <taxon>Amborellales</taxon>
        <taxon>Amborellaceae</taxon>
        <taxon>Amborella</taxon>
    </lineage>
</organism>
<evidence type="ECO:0008006" key="6">
    <source>
        <dbReference type="Google" id="ProtNLM"/>
    </source>
</evidence>
<evidence type="ECO:0000256" key="2">
    <source>
        <dbReference type="PROSITE-ProRule" id="PRU00708"/>
    </source>
</evidence>
<evidence type="ECO:0000313" key="5">
    <source>
        <dbReference type="Proteomes" id="UP000017836"/>
    </source>
</evidence>
<gene>
    <name evidence="4" type="ORF">AMTR_s00019p00238380</name>
</gene>
<evidence type="ECO:0000256" key="3">
    <source>
        <dbReference type="SAM" id="MobiDB-lite"/>
    </source>
</evidence>
<dbReference type="HOGENOM" id="CLU_1181613_0_0_1"/>